<dbReference type="Gene3D" id="2.40.50.140">
    <property type="entry name" value="Nucleic acid-binding proteins"/>
    <property type="match status" value="1"/>
</dbReference>
<feature type="domain" description="Replication protein A C-terminal" evidence="3">
    <location>
        <begin position="299"/>
        <end position="359"/>
    </location>
</feature>
<dbReference type="Gene3D" id="1.10.10.10">
    <property type="entry name" value="Winged helix-like DNA-binding domain superfamily/Winged helix DNA-binding domain"/>
    <property type="match status" value="1"/>
</dbReference>
<dbReference type="AlphaFoldDB" id="A0AAD4MNG6"/>
<evidence type="ECO:0000313" key="5">
    <source>
        <dbReference type="Proteomes" id="UP001201812"/>
    </source>
</evidence>
<evidence type="ECO:0000259" key="3">
    <source>
        <dbReference type="Pfam" id="PF08784"/>
    </source>
</evidence>
<comment type="similarity">
    <text evidence="1">Belongs to the replication factor A protein 2 family.</text>
</comment>
<sequence>MPFDKSRYKPQVWGKPIPGSISGNADLFDRPGTSSATAARHHLHNPEAESMDPNASYDQFAGGWGDEEENYMEGGPSIKGRPSTGAPIMAERASMFDKIPLPVTISNLCQIEEDRDKYKIDDYSFGTVRTVARVMRVTELPGTITYQCCDMCEVELDKVGVEDMFPIIRYFGVDDVTKREVFEVGTTVMAMGKLRTFSSKASIVSFHVIKVESPEEIALFQRDAELAALYYRKKLPELTAQQLIDTGISMFSPLAPERKPFNAGDAAQRAVAGHTGAMRTTTPSRTTPKAMPARGFQQPNTPASANRAGPGRPMFNTQSASKKVAGLNAQQQKIYECIRECANSSEGVSLDQIKRTCRITGDCLNDLNHLRPKKSRTQLISGEKKKIPPARKRT</sequence>
<feature type="compositionally biased region" description="Polar residues" evidence="2">
    <location>
        <begin position="278"/>
        <end position="287"/>
    </location>
</feature>
<dbReference type="InterPro" id="IPR014892">
    <property type="entry name" value="RPA_C"/>
</dbReference>
<dbReference type="EMBL" id="JAKKPZ010000172">
    <property type="protein sequence ID" value="KAI1699652.1"/>
    <property type="molecule type" value="Genomic_DNA"/>
</dbReference>
<comment type="caution">
    <text evidence="4">The sequence shown here is derived from an EMBL/GenBank/DDBJ whole genome shotgun (WGS) entry which is preliminary data.</text>
</comment>
<evidence type="ECO:0000313" key="4">
    <source>
        <dbReference type="EMBL" id="KAI1699652.1"/>
    </source>
</evidence>
<proteinExistence type="inferred from homology"/>
<accession>A0AAD4MNG6</accession>
<dbReference type="InterPro" id="IPR012340">
    <property type="entry name" value="NA-bd_OB-fold"/>
</dbReference>
<keyword evidence="5" id="KW-1185">Reference proteome</keyword>
<gene>
    <name evidence="4" type="ORF">DdX_17197</name>
</gene>
<name>A0AAD4MNG6_9BILA</name>
<organism evidence="4 5">
    <name type="scientific">Ditylenchus destructor</name>
    <dbReference type="NCBI Taxonomy" id="166010"/>
    <lineage>
        <taxon>Eukaryota</taxon>
        <taxon>Metazoa</taxon>
        <taxon>Ecdysozoa</taxon>
        <taxon>Nematoda</taxon>
        <taxon>Chromadorea</taxon>
        <taxon>Rhabditida</taxon>
        <taxon>Tylenchina</taxon>
        <taxon>Tylenchomorpha</taxon>
        <taxon>Sphaerularioidea</taxon>
        <taxon>Anguinidae</taxon>
        <taxon>Anguininae</taxon>
        <taxon>Ditylenchus</taxon>
    </lineage>
</organism>
<evidence type="ECO:0000256" key="2">
    <source>
        <dbReference type="SAM" id="MobiDB-lite"/>
    </source>
</evidence>
<dbReference type="Pfam" id="PF08784">
    <property type="entry name" value="RPA_C"/>
    <property type="match status" value="1"/>
</dbReference>
<dbReference type="Proteomes" id="UP001201812">
    <property type="component" value="Unassembled WGS sequence"/>
</dbReference>
<reference evidence="4" key="1">
    <citation type="submission" date="2022-01" db="EMBL/GenBank/DDBJ databases">
        <title>Genome Sequence Resource for Two Populations of Ditylenchus destructor, the Migratory Endoparasitic Phytonematode.</title>
        <authorList>
            <person name="Zhang H."/>
            <person name="Lin R."/>
            <person name="Xie B."/>
        </authorList>
    </citation>
    <scope>NUCLEOTIDE SEQUENCE</scope>
    <source>
        <strain evidence="4">BazhouSP</strain>
    </source>
</reference>
<feature type="region of interest" description="Disordered" evidence="2">
    <location>
        <begin position="374"/>
        <end position="394"/>
    </location>
</feature>
<dbReference type="SUPFAM" id="SSF50249">
    <property type="entry name" value="Nucleic acid-binding proteins"/>
    <property type="match status" value="1"/>
</dbReference>
<evidence type="ECO:0000256" key="1">
    <source>
        <dbReference type="ARBA" id="ARBA00007815"/>
    </source>
</evidence>
<feature type="region of interest" description="Disordered" evidence="2">
    <location>
        <begin position="264"/>
        <end position="310"/>
    </location>
</feature>
<dbReference type="InterPro" id="IPR036388">
    <property type="entry name" value="WH-like_DNA-bd_sf"/>
</dbReference>
<protein>
    <submittedName>
        <fullName evidence="4">CBR-RPA-2 protein</fullName>
    </submittedName>
</protein>